<sequence>MRIVSMALCLPFLFGTAQASIFDEYLIDPEDGMLDASKYISQKAQGFLPVPTIITEPAVGAGLGVMALFFHDTEEGKKQQYTEHAMLPKSISGLGALATENGTWGLGLGHISFWDQDTLRYRGFAGYGDFNLDFYSIGERELNKPVALNLTGPAVVQQLAKRIPDTHIFIGAKQLFRHVTVSLDKPLFPENNAIDVASLIDKQLALDITTSGVGAVFEFDNRNNPLNPETGFNYAGEYLYFGDAIGSDVDYRSMQAKGLNYWQLSKTINLALRAQYDGVDTDATTNLPVYVLPFIDLRGIPKSRYQGTDVFVGEIEMGYKIGHRWRVNAFSGLGKASNSFSDLNSSTSRITYGTGFRYLIAKRYGFVMGLDIAKGPEESAIYIQAGATW</sequence>
<feature type="signal peptide" evidence="1">
    <location>
        <begin position="1"/>
        <end position="19"/>
    </location>
</feature>
<keyword evidence="3" id="KW-1185">Reference proteome</keyword>
<dbReference type="Proteomes" id="UP001226574">
    <property type="component" value="Unassembled WGS sequence"/>
</dbReference>
<reference evidence="2 3" key="1">
    <citation type="submission" date="2023-08" db="EMBL/GenBank/DDBJ databases">
        <title>Pseudoalteromonas haloplanktis LL1 genome.</title>
        <authorList>
            <person name="Wu S."/>
        </authorList>
    </citation>
    <scope>NUCLEOTIDE SEQUENCE [LARGE SCALE GENOMIC DNA]</scope>
    <source>
        <strain evidence="2 3">LL1</strain>
    </source>
</reference>
<accession>A0ABU1BGY9</accession>
<organism evidence="2 3">
    <name type="scientific">Pseudoalteromonas haloplanktis</name>
    <name type="common">Alteromonas haloplanktis</name>
    <dbReference type="NCBI Taxonomy" id="228"/>
    <lineage>
        <taxon>Bacteria</taxon>
        <taxon>Pseudomonadati</taxon>
        <taxon>Pseudomonadota</taxon>
        <taxon>Gammaproteobacteria</taxon>
        <taxon>Alteromonadales</taxon>
        <taxon>Pseudoalteromonadaceae</taxon>
        <taxon>Pseudoalteromonas</taxon>
    </lineage>
</organism>
<keyword evidence="1" id="KW-0732">Signal</keyword>
<protein>
    <submittedName>
        <fullName evidence="2">BamA/TamA family outer membrane protein</fullName>
    </submittedName>
</protein>
<dbReference type="EMBL" id="JAVIFY010000013">
    <property type="protein sequence ID" value="MDQ9093189.1"/>
    <property type="molecule type" value="Genomic_DNA"/>
</dbReference>
<name>A0ABU1BGY9_PSEHA</name>
<evidence type="ECO:0000313" key="3">
    <source>
        <dbReference type="Proteomes" id="UP001226574"/>
    </source>
</evidence>
<dbReference type="RefSeq" id="WP_309039439.1">
    <property type="nucleotide sequence ID" value="NZ_JAVIFY010000013.1"/>
</dbReference>
<evidence type="ECO:0000313" key="2">
    <source>
        <dbReference type="EMBL" id="MDQ9093189.1"/>
    </source>
</evidence>
<comment type="caution">
    <text evidence="2">The sequence shown here is derived from an EMBL/GenBank/DDBJ whole genome shotgun (WGS) entry which is preliminary data.</text>
</comment>
<dbReference type="Gene3D" id="2.40.160.50">
    <property type="entry name" value="membrane protein fhac: a member of the omp85/tpsb transporter family"/>
    <property type="match status" value="1"/>
</dbReference>
<feature type="chain" id="PRO_5045291270" evidence="1">
    <location>
        <begin position="20"/>
        <end position="389"/>
    </location>
</feature>
<proteinExistence type="predicted"/>
<gene>
    <name evidence="2" type="ORF">RC083_16550</name>
</gene>
<evidence type="ECO:0000256" key="1">
    <source>
        <dbReference type="SAM" id="SignalP"/>
    </source>
</evidence>